<keyword evidence="3" id="KW-1185">Reference proteome</keyword>
<keyword evidence="1" id="KW-0472">Membrane</keyword>
<gene>
    <name evidence="2" type="ORF">GF068_33565</name>
</gene>
<sequence>MFVRTTNGETHCDGFDEVGALFGGVVSLVLGGLFMLLFSEPSPSDLGFLGVVAFASAGRRYSLRIGREGIRLTLHRLWFVRVQRRHSLLDADIDVHYDLDEARPWGLVIRELHADPGFDNESDVFGPRFGEERLFRLHARLVAALDAARASVAEELAPPDFRNVGLGPQGGAFDLVRAMRDKRGRLRRVHSVSTVYVGEVAVPPGSTFHFNEDRFLDPRRDDRLREVVLGGPIPLLGMTVRPGASLVFAPSGRLSSLRGAFGPEVEIDGTWVDGREVLSFDEEGELISFTLGRDGRAAGRRIPRGSRFQCWIGDGILPTRWTVRLGGPIALPDITLRAGESIELSDDVAEVTAINPRRDVKTYGLVVRAGIVPIPLCKDGRIDVAGCLKCGIFRVGAETC</sequence>
<dbReference type="RefSeq" id="WP_153823613.1">
    <property type="nucleotide sequence ID" value="NZ_WJIE01000013.1"/>
</dbReference>
<dbReference type="EMBL" id="WJIE01000013">
    <property type="protein sequence ID" value="MRG96816.1"/>
    <property type="molecule type" value="Genomic_DNA"/>
</dbReference>
<evidence type="ECO:0000256" key="1">
    <source>
        <dbReference type="SAM" id="Phobius"/>
    </source>
</evidence>
<name>A0A6N7Q0V0_9BACT</name>
<feature type="transmembrane region" description="Helical" evidence="1">
    <location>
        <begin position="20"/>
        <end position="38"/>
    </location>
</feature>
<organism evidence="2 3">
    <name type="scientific">Polyangium spumosum</name>
    <dbReference type="NCBI Taxonomy" id="889282"/>
    <lineage>
        <taxon>Bacteria</taxon>
        <taxon>Pseudomonadati</taxon>
        <taxon>Myxococcota</taxon>
        <taxon>Polyangia</taxon>
        <taxon>Polyangiales</taxon>
        <taxon>Polyangiaceae</taxon>
        <taxon>Polyangium</taxon>
    </lineage>
</organism>
<keyword evidence="1" id="KW-0812">Transmembrane</keyword>
<keyword evidence="1" id="KW-1133">Transmembrane helix</keyword>
<dbReference type="AlphaFoldDB" id="A0A6N7Q0V0"/>
<reference evidence="2 3" key="1">
    <citation type="submission" date="2019-10" db="EMBL/GenBank/DDBJ databases">
        <title>A soil myxobacterium in the family Polyangiaceae.</title>
        <authorList>
            <person name="Li Y."/>
            <person name="Wang J."/>
        </authorList>
    </citation>
    <scope>NUCLEOTIDE SEQUENCE [LARGE SCALE GENOMIC DNA]</scope>
    <source>
        <strain evidence="2 3">DSM 14734</strain>
    </source>
</reference>
<comment type="caution">
    <text evidence="2">The sequence shown here is derived from an EMBL/GenBank/DDBJ whole genome shotgun (WGS) entry which is preliminary data.</text>
</comment>
<evidence type="ECO:0000313" key="3">
    <source>
        <dbReference type="Proteomes" id="UP000440224"/>
    </source>
</evidence>
<accession>A0A6N7Q0V0</accession>
<evidence type="ECO:0000313" key="2">
    <source>
        <dbReference type="EMBL" id="MRG96816.1"/>
    </source>
</evidence>
<protein>
    <submittedName>
        <fullName evidence="2">Uncharacterized protein</fullName>
    </submittedName>
</protein>
<dbReference type="OrthoDB" id="5497538at2"/>
<dbReference type="Proteomes" id="UP000440224">
    <property type="component" value="Unassembled WGS sequence"/>
</dbReference>
<proteinExistence type="predicted"/>